<evidence type="ECO:0000313" key="2">
    <source>
        <dbReference type="Proteomes" id="UP000428260"/>
    </source>
</evidence>
<evidence type="ECO:0000313" key="1">
    <source>
        <dbReference type="EMBL" id="QGY47285.1"/>
    </source>
</evidence>
<dbReference type="EMBL" id="CP046401">
    <property type="protein sequence ID" value="QGY47285.1"/>
    <property type="molecule type" value="Genomic_DNA"/>
</dbReference>
<protein>
    <submittedName>
        <fullName evidence="1">Uncharacterized protein</fullName>
    </submittedName>
</protein>
<reference evidence="1 2" key="1">
    <citation type="submission" date="2019-11" db="EMBL/GenBank/DDBJ databases">
        <authorList>
            <person name="Zheng R.K."/>
            <person name="Sun C.M."/>
        </authorList>
    </citation>
    <scope>NUCLEOTIDE SEQUENCE [LARGE SCALE GENOMIC DNA]</scope>
    <source>
        <strain evidence="1 2">WC007</strain>
    </source>
</reference>
<dbReference type="KEGG" id="mcos:GM418_27555"/>
<dbReference type="RefSeq" id="WP_158871005.1">
    <property type="nucleotide sequence ID" value="NZ_CP046401.1"/>
</dbReference>
<sequence length="159" mass="18813">MENKISNKKILDHVNKQNKWCRYKKESPILAKKLYNDIVVETLEGNITCHADNFLCRGSFNDIWCQKAESLFQEYIPDVLTENDYDGWQKYLPKPDSIGVLAVAVDHDFEVYLRDWGILKGIAGSYLIKMYTDKENEYPDNIWIVQKKIFESTYRKYIK</sequence>
<name>A0A6I6JVU9_9BACT</name>
<organism evidence="1 2">
    <name type="scientific">Maribellus comscasis</name>
    <dbReference type="NCBI Taxonomy" id="2681766"/>
    <lineage>
        <taxon>Bacteria</taxon>
        <taxon>Pseudomonadati</taxon>
        <taxon>Bacteroidota</taxon>
        <taxon>Bacteroidia</taxon>
        <taxon>Marinilabiliales</taxon>
        <taxon>Prolixibacteraceae</taxon>
        <taxon>Maribellus</taxon>
    </lineage>
</organism>
<dbReference type="Proteomes" id="UP000428260">
    <property type="component" value="Chromosome"/>
</dbReference>
<proteinExistence type="predicted"/>
<gene>
    <name evidence="1" type="ORF">GM418_27555</name>
</gene>
<dbReference type="AlphaFoldDB" id="A0A6I6JVU9"/>
<keyword evidence="2" id="KW-1185">Reference proteome</keyword>
<accession>A0A6I6JVU9</accession>